<feature type="coiled-coil region" evidence="1">
    <location>
        <begin position="42"/>
        <end position="108"/>
    </location>
</feature>
<sequence length="375" mass="44363">MYNMAVAIFNMIVDGEINVKNVQKFFDNLMIAAETLSKTHTIEPLKSLYEKYRDEVKELEELKGKDDIFYFSYLVHKVFDDYFNNGKLKGLLDEISKIKIDKKELLKKFEENVGEIKEDENLKFPVLWTFKTYDLLSLMKKFNSIQDREFEAEYMGLKVYVTIKPFEGEIGLYDPFVFFTKNRPRLGIRFGEIAIDPYEVRILQLYESREHFILPIVEKTCGKLTLKTKTALTITDPLKFKNTAYLTRALRYSHWTLRTSKLSLSEVINYLPFILNSVNKPKSFIKSVMDLHDRMEEEGVDLDYIKKEIETLGWYGIKLPNKPIRREDRGLNKLKELYDLSTKLEDPIVLLTHLLMTIIYVYKVNGYEYKQLFVR</sequence>
<dbReference type="OrthoDB" id="42867at2157"/>
<dbReference type="EMBL" id="CP001399">
    <property type="protein sequence ID" value="ACP34544.1"/>
    <property type="molecule type" value="Genomic_DNA"/>
</dbReference>
<organism evidence="2 3">
    <name type="scientific">Saccharolobus islandicus (strain L.S.2.15 / Lassen #1)</name>
    <name type="common">Sulfolobus islandicus</name>
    <dbReference type="NCBI Taxonomy" id="429572"/>
    <lineage>
        <taxon>Archaea</taxon>
        <taxon>Thermoproteota</taxon>
        <taxon>Thermoprotei</taxon>
        <taxon>Sulfolobales</taxon>
        <taxon>Sulfolobaceae</taxon>
        <taxon>Saccharolobus</taxon>
    </lineage>
</organism>
<dbReference type="Proteomes" id="UP000001747">
    <property type="component" value="Chromosome"/>
</dbReference>
<gene>
    <name evidence="2" type="ordered locus">LS215_0409</name>
</gene>
<evidence type="ECO:0000313" key="2">
    <source>
        <dbReference type="EMBL" id="ACP34544.1"/>
    </source>
</evidence>
<dbReference type="KEGG" id="sis:LS215_0409"/>
<accession>C3ML19</accession>
<dbReference type="GeneID" id="7798569"/>
<name>C3ML19_SACI2</name>
<evidence type="ECO:0000256" key="1">
    <source>
        <dbReference type="SAM" id="Coils"/>
    </source>
</evidence>
<keyword evidence="1" id="KW-0175">Coiled coil</keyword>
<protein>
    <submittedName>
        <fullName evidence="2">Uncharacterized protein</fullName>
    </submittedName>
</protein>
<reference evidence="2 3" key="1">
    <citation type="journal article" date="2009" name="Proc. Natl. Acad. Sci. U.S.A.">
        <title>Biogeography of the Sulfolobus islandicus pan-genome.</title>
        <authorList>
            <person name="Reno M.L."/>
            <person name="Held N.L."/>
            <person name="Fields C.J."/>
            <person name="Burke P.V."/>
            <person name="Whitaker R.J."/>
        </authorList>
    </citation>
    <scope>NUCLEOTIDE SEQUENCE [LARGE SCALE GENOMIC DNA]</scope>
    <source>
        <strain evidence="3">L.S.2.15 / Lassen #1</strain>
    </source>
</reference>
<proteinExistence type="predicted"/>
<dbReference type="RefSeq" id="WP_012712970.1">
    <property type="nucleotide sequence ID" value="NC_012589.1"/>
</dbReference>
<dbReference type="AlphaFoldDB" id="C3ML19"/>
<dbReference type="HOGENOM" id="CLU_736971_0_0_2"/>
<evidence type="ECO:0000313" key="3">
    <source>
        <dbReference type="Proteomes" id="UP000001747"/>
    </source>
</evidence>